<feature type="compositionally biased region" description="Basic residues" evidence="1">
    <location>
        <begin position="44"/>
        <end position="62"/>
    </location>
</feature>
<feature type="transmembrane region" description="Helical" evidence="2">
    <location>
        <begin position="184"/>
        <end position="205"/>
    </location>
</feature>
<feature type="transmembrane region" description="Helical" evidence="2">
    <location>
        <begin position="6"/>
        <end position="21"/>
    </location>
</feature>
<name>A0A4Z1E788_9MICO</name>
<dbReference type="Proteomes" id="UP000297318">
    <property type="component" value="Unassembled WGS sequence"/>
</dbReference>
<dbReference type="AlphaFoldDB" id="A0A4Z1E788"/>
<feature type="region of interest" description="Disordered" evidence="1">
    <location>
        <begin position="37"/>
        <end position="65"/>
    </location>
</feature>
<feature type="region of interest" description="Disordered" evidence="1">
    <location>
        <begin position="94"/>
        <end position="124"/>
    </location>
</feature>
<comment type="caution">
    <text evidence="3">The sequence shown here is derived from an EMBL/GenBank/DDBJ whole genome shotgun (WGS) entry which is preliminary data.</text>
</comment>
<protein>
    <recommendedName>
        <fullName evidence="5">Tight adherence protein B</fullName>
    </recommendedName>
</protein>
<evidence type="ECO:0000256" key="1">
    <source>
        <dbReference type="SAM" id="MobiDB-lite"/>
    </source>
</evidence>
<keyword evidence="2" id="KW-1133">Transmembrane helix</keyword>
<keyword evidence="4" id="KW-1185">Reference proteome</keyword>
<organism evidence="3 4">
    <name type="scientific">Serinibacter arcticus</name>
    <dbReference type="NCBI Taxonomy" id="1655435"/>
    <lineage>
        <taxon>Bacteria</taxon>
        <taxon>Bacillati</taxon>
        <taxon>Actinomycetota</taxon>
        <taxon>Actinomycetes</taxon>
        <taxon>Micrococcales</taxon>
        <taxon>Beutenbergiaceae</taxon>
        <taxon>Serinibacter</taxon>
    </lineage>
</organism>
<evidence type="ECO:0000256" key="2">
    <source>
        <dbReference type="SAM" id="Phobius"/>
    </source>
</evidence>
<keyword evidence="2" id="KW-0472">Membrane</keyword>
<dbReference type="EMBL" id="RHPJ01000001">
    <property type="protein sequence ID" value="TGO06562.1"/>
    <property type="molecule type" value="Genomic_DNA"/>
</dbReference>
<dbReference type="PANTHER" id="PTHR35007">
    <property type="entry name" value="INTEGRAL MEMBRANE PROTEIN-RELATED"/>
    <property type="match status" value="1"/>
</dbReference>
<evidence type="ECO:0000313" key="4">
    <source>
        <dbReference type="Proteomes" id="UP000297318"/>
    </source>
</evidence>
<accession>A0A4Z1E788</accession>
<dbReference type="PANTHER" id="PTHR35007:SF4">
    <property type="entry name" value="CONSERVED TRANSMEMBRANE PROTEIN-RELATED"/>
    <property type="match status" value="1"/>
</dbReference>
<proteinExistence type="predicted"/>
<evidence type="ECO:0000313" key="3">
    <source>
        <dbReference type="EMBL" id="TGO06562.1"/>
    </source>
</evidence>
<feature type="transmembrane region" description="Helical" evidence="2">
    <location>
        <begin position="217"/>
        <end position="235"/>
    </location>
</feature>
<reference evidence="3 4" key="1">
    <citation type="submission" date="2018-11" db="EMBL/GenBank/DDBJ databases">
        <title>Complete genome sequencing of the Actinobacteria Serinibacter sp. K3-2.</title>
        <authorList>
            <person name="Rakitin A.L."/>
            <person name="Beletsky A.V."/>
            <person name="Mardanov A.V."/>
            <person name="Ravin N.V."/>
            <person name="Gromova A.S."/>
            <person name="Filippova S.N."/>
            <person name="Gal'Chenko V.F."/>
        </authorList>
    </citation>
    <scope>NUCLEOTIDE SEQUENCE [LARGE SCALE GENOMIC DNA]</scope>
    <source>
        <strain evidence="3 4">K3-2</strain>
    </source>
</reference>
<sequence>MAGGVAVGVAAVLLALAAALLDRRWLLRPGRGVGAGGLRSWSGGRRRNRSRRRASSFGRGRRSASAGQAPLGVLCTQVASRLRSGASVEEAWRGALGRGGDGGPPAPGAATSDPAVSSDGDGVPRELVTRVGTSAAADAVVVACRLAHRCGTPLAEILDECAHGITEVEAADADRRRALAGPAATARLLVWLPVASLLIGAGMGADPLGSVLAGGPAALAVVAGTGFLLLGRWWIRRLVRVAERSGRGWG</sequence>
<gene>
    <name evidence="3" type="ORF">SERN_0754</name>
</gene>
<evidence type="ECO:0008006" key="5">
    <source>
        <dbReference type="Google" id="ProtNLM"/>
    </source>
</evidence>
<keyword evidence="2" id="KW-0812">Transmembrane</keyword>